<keyword evidence="6" id="KW-0614">Plasmid</keyword>
<dbReference type="InterPro" id="IPR050389">
    <property type="entry name" value="LysR-type_TF"/>
</dbReference>
<dbReference type="PROSITE" id="PS50931">
    <property type="entry name" value="HTH_LYSR"/>
    <property type="match status" value="1"/>
</dbReference>
<dbReference type="Pfam" id="PF00126">
    <property type="entry name" value="HTH_1"/>
    <property type="match status" value="1"/>
</dbReference>
<sequence>MDNRRLDLNLLLALDALLAEQNVTRAARRLNLSQPALSAQLTRLRMLLGDQLMIPTSRGVLPTAMALELQAPLRAILNQARDLVNRAQPFDPAIAKITLSVAASDYMQVAVLLPFLVKLNATAPGLRIAIRLLDPLAVASQLERGEIDVAFVQTATVEAPSLRSIDVLSDEYVGIARRGSIKRGKMAMSPFLAARHIIVSPTGKGFIGPTDIALAATGSSRNVAFAVASFVFLIEAVSRCELIALAPKRLTERYMNDIDTFEPPVRVPGFSIAMLWHDRTNDHPGRQWLRREIKAFCALL</sequence>
<organism evidence="6 7">
    <name type="scientific">Lichenicola cladoniae</name>
    <dbReference type="NCBI Taxonomy" id="1484109"/>
    <lineage>
        <taxon>Bacteria</taxon>
        <taxon>Pseudomonadati</taxon>
        <taxon>Pseudomonadota</taxon>
        <taxon>Alphaproteobacteria</taxon>
        <taxon>Acetobacterales</taxon>
        <taxon>Acetobacteraceae</taxon>
        <taxon>Lichenicola</taxon>
    </lineage>
</organism>
<dbReference type="InterPro" id="IPR036388">
    <property type="entry name" value="WH-like_DNA-bd_sf"/>
</dbReference>
<dbReference type="Gene3D" id="1.10.10.10">
    <property type="entry name" value="Winged helix-like DNA-binding domain superfamily/Winged helix DNA-binding domain"/>
    <property type="match status" value="1"/>
</dbReference>
<evidence type="ECO:0000256" key="4">
    <source>
        <dbReference type="ARBA" id="ARBA00023163"/>
    </source>
</evidence>
<dbReference type="PANTHER" id="PTHR30118">
    <property type="entry name" value="HTH-TYPE TRANSCRIPTIONAL REGULATOR LEUO-RELATED"/>
    <property type="match status" value="1"/>
</dbReference>
<geneLocation type="plasmid" evidence="6 7">
    <name>unnamed2</name>
</geneLocation>
<protein>
    <submittedName>
        <fullName evidence="6">LysR family transcriptional regulator</fullName>
    </submittedName>
</protein>
<dbReference type="PRINTS" id="PR00039">
    <property type="entry name" value="HTHLYSR"/>
</dbReference>
<keyword evidence="4" id="KW-0804">Transcription</keyword>
<dbReference type="GO" id="GO:0003700">
    <property type="term" value="F:DNA-binding transcription factor activity"/>
    <property type="evidence" value="ECO:0007669"/>
    <property type="project" value="InterPro"/>
</dbReference>
<keyword evidence="2" id="KW-0805">Transcription regulation</keyword>
<evidence type="ECO:0000256" key="3">
    <source>
        <dbReference type="ARBA" id="ARBA00023125"/>
    </source>
</evidence>
<dbReference type="InterPro" id="IPR005119">
    <property type="entry name" value="LysR_subst-bd"/>
</dbReference>
<proteinExistence type="inferred from homology"/>
<evidence type="ECO:0000313" key="6">
    <source>
        <dbReference type="EMBL" id="QKE93582.1"/>
    </source>
</evidence>
<evidence type="ECO:0000256" key="2">
    <source>
        <dbReference type="ARBA" id="ARBA00023015"/>
    </source>
</evidence>
<dbReference type="SUPFAM" id="SSF53850">
    <property type="entry name" value="Periplasmic binding protein-like II"/>
    <property type="match status" value="1"/>
</dbReference>
<keyword evidence="7" id="KW-1185">Reference proteome</keyword>
<evidence type="ECO:0000259" key="5">
    <source>
        <dbReference type="PROSITE" id="PS50931"/>
    </source>
</evidence>
<dbReference type="Proteomes" id="UP000500767">
    <property type="component" value="Plasmid unnamed2"/>
</dbReference>
<comment type="similarity">
    <text evidence="1">Belongs to the LysR transcriptional regulatory family.</text>
</comment>
<reference evidence="6 7" key="1">
    <citation type="journal article" date="2014" name="World J. Microbiol. Biotechnol.">
        <title>Biodiversity and physiological characteristics of Antarctic and Arctic lichens-associated bacteria.</title>
        <authorList>
            <person name="Lee Y.M."/>
            <person name="Kim E.H."/>
            <person name="Lee H.K."/>
            <person name="Hong S.G."/>
        </authorList>
    </citation>
    <scope>NUCLEOTIDE SEQUENCE [LARGE SCALE GENOMIC DNA]</scope>
    <source>
        <strain evidence="6 7">PAMC 26569</strain>
        <plasmid evidence="6">unnamed2</plasmid>
    </source>
</reference>
<evidence type="ECO:0000313" key="7">
    <source>
        <dbReference type="Proteomes" id="UP000500767"/>
    </source>
</evidence>
<dbReference type="EMBL" id="CP053710">
    <property type="protein sequence ID" value="QKE93582.1"/>
    <property type="molecule type" value="Genomic_DNA"/>
</dbReference>
<accession>A0A6M8HYV7</accession>
<dbReference type="PANTHER" id="PTHR30118:SF15">
    <property type="entry name" value="TRANSCRIPTIONAL REGULATORY PROTEIN"/>
    <property type="match status" value="1"/>
</dbReference>
<keyword evidence="3" id="KW-0238">DNA-binding</keyword>
<dbReference type="GO" id="GO:0003677">
    <property type="term" value="F:DNA binding"/>
    <property type="evidence" value="ECO:0007669"/>
    <property type="project" value="UniProtKB-KW"/>
</dbReference>
<dbReference type="Gene3D" id="3.40.190.10">
    <property type="entry name" value="Periplasmic binding protein-like II"/>
    <property type="match status" value="2"/>
</dbReference>
<dbReference type="SUPFAM" id="SSF46785">
    <property type="entry name" value="Winged helix' DNA-binding domain"/>
    <property type="match status" value="1"/>
</dbReference>
<gene>
    <name evidence="6" type="ORF">HN018_24565</name>
</gene>
<name>A0A6M8HYV7_9PROT</name>
<evidence type="ECO:0000256" key="1">
    <source>
        <dbReference type="ARBA" id="ARBA00009437"/>
    </source>
</evidence>
<dbReference type="AlphaFoldDB" id="A0A6M8HYV7"/>
<dbReference type="InterPro" id="IPR000847">
    <property type="entry name" value="LysR_HTH_N"/>
</dbReference>
<feature type="domain" description="HTH lysR-type" evidence="5">
    <location>
        <begin position="6"/>
        <end position="63"/>
    </location>
</feature>
<dbReference type="Pfam" id="PF03466">
    <property type="entry name" value="LysR_substrate"/>
    <property type="match status" value="1"/>
</dbReference>
<dbReference type="KEGG" id="lck:HN018_24565"/>
<dbReference type="InterPro" id="IPR036390">
    <property type="entry name" value="WH_DNA-bd_sf"/>
</dbReference>